<feature type="transmembrane region" description="Helical" evidence="5">
    <location>
        <begin position="42"/>
        <end position="66"/>
    </location>
</feature>
<feature type="transmembrane region" description="Helical" evidence="5">
    <location>
        <begin position="326"/>
        <end position="345"/>
    </location>
</feature>
<evidence type="ECO:0000256" key="4">
    <source>
        <dbReference type="ARBA" id="ARBA00023136"/>
    </source>
</evidence>
<feature type="transmembrane region" description="Helical" evidence="5">
    <location>
        <begin position="97"/>
        <end position="122"/>
    </location>
</feature>
<keyword evidence="2 5" id="KW-0812">Transmembrane</keyword>
<feature type="transmembrane region" description="Helical" evidence="5">
    <location>
        <begin position="73"/>
        <end position="91"/>
    </location>
</feature>
<keyword evidence="4 5" id="KW-0472">Membrane</keyword>
<feature type="transmembrane region" description="Helical" evidence="5">
    <location>
        <begin position="12"/>
        <end position="30"/>
    </location>
</feature>
<organism evidence="7 8">
    <name type="scientific">Actinocrispum wychmicini</name>
    <dbReference type="NCBI Taxonomy" id="1213861"/>
    <lineage>
        <taxon>Bacteria</taxon>
        <taxon>Bacillati</taxon>
        <taxon>Actinomycetota</taxon>
        <taxon>Actinomycetes</taxon>
        <taxon>Pseudonocardiales</taxon>
        <taxon>Pseudonocardiaceae</taxon>
        <taxon>Actinocrispum</taxon>
    </lineage>
</organism>
<name>A0A4R2IT38_9PSEU</name>
<feature type="transmembrane region" description="Helical" evidence="5">
    <location>
        <begin position="235"/>
        <end position="255"/>
    </location>
</feature>
<feature type="transmembrane region" description="Helical" evidence="5">
    <location>
        <begin position="357"/>
        <end position="375"/>
    </location>
</feature>
<dbReference type="InterPro" id="IPR011701">
    <property type="entry name" value="MFS"/>
</dbReference>
<evidence type="ECO:0000313" key="8">
    <source>
        <dbReference type="Proteomes" id="UP000295680"/>
    </source>
</evidence>
<dbReference type="InterPro" id="IPR020846">
    <property type="entry name" value="MFS_dom"/>
</dbReference>
<dbReference type="PROSITE" id="PS50850">
    <property type="entry name" value="MFS"/>
    <property type="match status" value="1"/>
</dbReference>
<dbReference type="InterPro" id="IPR036259">
    <property type="entry name" value="MFS_trans_sf"/>
</dbReference>
<protein>
    <submittedName>
        <fullName evidence="7">MFS transporter</fullName>
    </submittedName>
</protein>
<comment type="caution">
    <text evidence="7">The sequence shown here is derived from an EMBL/GenBank/DDBJ whole genome shotgun (WGS) entry which is preliminary data.</text>
</comment>
<evidence type="ECO:0000256" key="3">
    <source>
        <dbReference type="ARBA" id="ARBA00022989"/>
    </source>
</evidence>
<comment type="subcellular location">
    <subcellularLocation>
        <location evidence="1">Cell membrane</location>
        <topology evidence="1">Multi-pass membrane protein</topology>
    </subcellularLocation>
</comment>
<accession>A0A4R2IT38</accession>
<dbReference type="GO" id="GO:0022857">
    <property type="term" value="F:transmembrane transporter activity"/>
    <property type="evidence" value="ECO:0007669"/>
    <property type="project" value="InterPro"/>
</dbReference>
<feature type="transmembrane region" description="Helical" evidence="5">
    <location>
        <begin position="267"/>
        <end position="287"/>
    </location>
</feature>
<dbReference type="RefSeq" id="WP_132125705.1">
    <property type="nucleotide sequence ID" value="NZ_SLWS01000017.1"/>
</dbReference>
<keyword evidence="3 5" id="KW-1133">Transmembrane helix</keyword>
<dbReference type="EMBL" id="SLWS01000017">
    <property type="protein sequence ID" value="TCO47419.1"/>
    <property type="molecule type" value="Genomic_DNA"/>
</dbReference>
<feature type="transmembrane region" description="Helical" evidence="5">
    <location>
        <begin position="293"/>
        <end position="314"/>
    </location>
</feature>
<sequence length="385" mass="38193">MVVVAPARTGTVFSLFLGYGMLWGPYLAMLPEIRRVAGANDAQLALAMLIGALVAVPAMAGVGRLLDAVGRPAAVAAVGLFAVVAPLPSIVDSVPTLIGAVALFGFGSGACNVALVALAAAAEAGSGRPVMNRAHALFSVGLLAGSLATSGALAIGLSGRAMAVALAAAFAVGVVRCRHGMPRRFAVRKRVSHRRIRLGRVAALISVVAALAMVLESGVQQWSAVFLTDTVGVSPALAAAMPGLFAAAMAAGRFAGHWLISRTSARTVLRVAGVLAGAGVLLLATAAGPAPGLAGVTLVGAAVSVVTPTSYTIVGHAATPDERGSAIGSVASLASIGLLLGPAAVGQVASWTDQRTAVAALSVVALAICLLARWIPHKPTTGGAR</sequence>
<evidence type="ECO:0000256" key="5">
    <source>
        <dbReference type="SAM" id="Phobius"/>
    </source>
</evidence>
<dbReference type="Proteomes" id="UP000295680">
    <property type="component" value="Unassembled WGS sequence"/>
</dbReference>
<feature type="transmembrane region" description="Helical" evidence="5">
    <location>
        <begin position="161"/>
        <end position="177"/>
    </location>
</feature>
<dbReference type="AlphaFoldDB" id="A0A4R2IT38"/>
<dbReference type="GO" id="GO:0005886">
    <property type="term" value="C:plasma membrane"/>
    <property type="evidence" value="ECO:0007669"/>
    <property type="project" value="UniProtKB-SubCell"/>
</dbReference>
<dbReference type="Gene3D" id="1.20.1250.20">
    <property type="entry name" value="MFS general substrate transporter like domains"/>
    <property type="match status" value="2"/>
</dbReference>
<evidence type="ECO:0000259" key="6">
    <source>
        <dbReference type="PROSITE" id="PS50850"/>
    </source>
</evidence>
<dbReference type="SUPFAM" id="SSF103473">
    <property type="entry name" value="MFS general substrate transporter"/>
    <property type="match status" value="1"/>
</dbReference>
<proteinExistence type="predicted"/>
<evidence type="ECO:0000313" key="7">
    <source>
        <dbReference type="EMBL" id="TCO47419.1"/>
    </source>
</evidence>
<keyword evidence="8" id="KW-1185">Reference proteome</keyword>
<dbReference type="InterPro" id="IPR051788">
    <property type="entry name" value="MFS_Transporter"/>
</dbReference>
<feature type="transmembrane region" description="Helical" evidence="5">
    <location>
        <begin position="134"/>
        <end position="155"/>
    </location>
</feature>
<dbReference type="PANTHER" id="PTHR23514">
    <property type="entry name" value="BYPASS OF STOP CODON PROTEIN 6"/>
    <property type="match status" value="1"/>
</dbReference>
<feature type="domain" description="Major facilitator superfamily (MFS) profile" evidence="6">
    <location>
        <begin position="202"/>
        <end position="385"/>
    </location>
</feature>
<dbReference type="OrthoDB" id="3629425at2"/>
<gene>
    <name evidence="7" type="ORF">EV192_117159</name>
</gene>
<feature type="transmembrane region" description="Helical" evidence="5">
    <location>
        <begin position="198"/>
        <end position="215"/>
    </location>
</feature>
<evidence type="ECO:0000256" key="1">
    <source>
        <dbReference type="ARBA" id="ARBA00004651"/>
    </source>
</evidence>
<dbReference type="Pfam" id="PF07690">
    <property type="entry name" value="MFS_1"/>
    <property type="match status" value="2"/>
</dbReference>
<evidence type="ECO:0000256" key="2">
    <source>
        <dbReference type="ARBA" id="ARBA00022692"/>
    </source>
</evidence>
<reference evidence="7 8" key="1">
    <citation type="submission" date="2019-03" db="EMBL/GenBank/DDBJ databases">
        <title>Genomic Encyclopedia of Type Strains, Phase IV (KMG-IV): sequencing the most valuable type-strain genomes for metagenomic binning, comparative biology and taxonomic classification.</title>
        <authorList>
            <person name="Goeker M."/>
        </authorList>
    </citation>
    <scope>NUCLEOTIDE SEQUENCE [LARGE SCALE GENOMIC DNA]</scope>
    <source>
        <strain evidence="7 8">DSM 45934</strain>
    </source>
</reference>
<dbReference type="PANTHER" id="PTHR23514:SF13">
    <property type="entry name" value="INNER MEMBRANE PROTEIN YBJJ"/>
    <property type="match status" value="1"/>
</dbReference>